<comment type="caution">
    <text evidence="3">The sequence shown here is derived from an EMBL/GenBank/DDBJ whole genome shotgun (WGS) entry which is preliminary data.</text>
</comment>
<evidence type="ECO:0000313" key="4">
    <source>
        <dbReference type="Proteomes" id="UP001175271"/>
    </source>
</evidence>
<feature type="signal peptide" evidence="2">
    <location>
        <begin position="1"/>
        <end position="17"/>
    </location>
</feature>
<keyword evidence="4" id="KW-1185">Reference proteome</keyword>
<keyword evidence="1" id="KW-0472">Membrane</keyword>
<feature type="transmembrane region" description="Helical" evidence="1">
    <location>
        <begin position="110"/>
        <end position="132"/>
    </location>
</feature>
<dbReference type="EMBL" id="JAUCMV010000001">
    <property type="protein sequence ID" value="KAK0423819.1"/>
    <property type="molecule type" value="Genomic_DNA"/>
</dbReference>
<proteinExistence type="predicted"/>
<protein>
    <submittedName>
        <fullName evidence="3">Uncharacterized protein</fullName>
    </submittedName>
</protein>
<feature type="transmembrane region" description="Helical" evidence="1">
    <location>
        <begin position="71"/>
        <end position="90"/>
    </location>
</feature>
<sequence>MRLVLLLLSVQFLFATAAPVFELFSSTEAPSELTSSSAVPDSGEVVTVSALPLKDDAISNFVLNVLLRQSMLYFCVAMTIFVVVTVIAALRSSRKDPKSTCYTPVMRLPILIVAALLLFTTASPVFELISAIHDLSNRTNLVHPAKQDDEERIELQIPFKEYMIAAFVLNVVFVLGLSALALSAFIIIMICAAVISARKNVDKHEYEYYSL</sequence>
<feature type="transmembrane region" description="Helical" evidence="1">
    <location>
        <begin position="162"/>
        <end position="195"/>
    </location>
</feature>
<name>A0AA39IIP3_9BILA</name>
<reference evidence="3" key="1">
    <citation type="submission" date="2023-06" db="EMBL/GenBank/DDBJ databases">
        <title>Genomic analysis of the entomopathogenic nematode Steinernema hermaphroditum.</title>
        <authorList>
            <person name="Schwarz E.M."/>
            <person name="Heppert J.K."/>
            <person name="Baniya A."/>
            <person name="Schwartz H.T."/>
            <person name="Tan C.-H."/>
            <person name="Antoshechkin I."/>
            <person name="Sternberg P.W."/>
            <person name="Goodrich-Blair H."/>
            <person name="Dillman A.R."/>
        </authorList>
    </citation>
    <scope>NUCLEOTIDE SEQUENCE</scope>
    <source>
        <strain evidence="3">PS9179</strain>
        <tissue evidence="3">Whole animal</tissue>
    </source>
</reference>
<gene>
    <name evidence="3" type="ORF">QR680_008345</name>
</gene>
<keyword evidence="1" id="KW-0812">Transmembrane</keyword>
<accession>A0AA39IIP3</accession>
<keyword evidence="1" id="KW-1133">Transmembrane helix</keyword>
<evidence type="ECO:0000256" key="2">
    <source>
        <dbReference type="SAM" id="SignalP"/>
    </source>
</evidence>
<evidence type="ECO:0000256" key="1">
    <source>
        <dbReference type="SAM" id="Phobius"/>
    </source>
</evidence>
<evidence type="ECO:0000313" key="3">
    <source>
        <dbReference type="EMBL" id="KAK0423819.1"/>
    </source>
</evidence>
<feature type="chain" id="PRO_5041319575" evidence="2">
    <location>
        <begin position="18"/>
        <end position="211"/>
    </location>
</feature>
<dbReference type="Proteomes" id="UP001175271">
    <property type="component" value="Unassembled WGS sequence"/>
</dbReference>
<dbReference type="AlphaFoldDB" id="A0AA39IIP3"/>
<organism evidence="3 4">
    <name type="scientific">Steinernema hermaphroditum</name>
    <dbReference type="NCBI Taxonomy" id="289476"/>
    <lineage>
        <taxon>Eukaryota</taxon>
        <taxon>Metazoa</taxon>
        <taxon>Ecdysozoa</taxon>
        <taxon>Nematoda</taxon>
        <taxon>Chromadorea</taxon>
        <taxon>Rhabditida</taxon>
        <taxon>Tylenchina</taxon>
        <taxon>Panagrolaimomorpha</taxon>
        <taxon>Strongyloidoidea</taxon>
        <taxon>Steinernematidae</taxon>
        <taxon>Steinernema</taxon>
    </lineage>
</organism>
<keyword evidence="2" id="KW-0732">Signal</keyword>